<evidence type="ECO:0000313" key="2">
    <source>
        <dbReference type="Proteomes" id="UP000030747"/>
    </source>
</evidence>
<keyword evidence="2" id="KW-1185">Reference proteome</keyword>
<evidence type="ECO:0000313" key="1">
    <source>
        <dbReference type="EMBL" id="CDJ45090.1"/>
    </source>
</evidence>
<dbReference type="Proteomes" id="UP000030747">
    <property type="component" value="Unassembled WGS sequence"/>
</dbReference>
<feature type="non-terminal residue" evidence="1">
    <location>
        <position position="15"/>
    </location>
</feature>
<accession>U6LBF6</accession>
<proteinExistence type="predicted"/>
<dbReference type="EMBL" id="HG677996">
    <property type="protein sequence ID" value="CDJ45090.1"/>
    <property type="molecule type" value="Genomic_DNA"/>
</dbReference>
<reference evidence="1" key="1">
    <citation type="submission" date="2013-10" db="EMBL/GenBank/DDBJ databases">
        <title>Genomic analysis of the causative agents of coccidiosis in chickens.</title>
        <authorList>
            <person name="Reid A.J."/>
            <person name="Blake D."/>
            <person name="Billington K."/>
            <person name="Browne H."/>
            <person name="Dunn M."/>
            <person name="Hung S."/>
            <person name="Kawahara F."/>
            <person name="Miranda-Saavedra D."/>
            <person name="Mourier T."/>
            <person name="Nagra H."/>
            <person name="Otto T.D."/>
            <person name="Rawlings N."/>
            <person name="Sanchez A."/>
            <person name="Sanders M."/>
            <person name="Subramaniam C."/>
            <person name="Tay Y."/>
            <person name="Dear P."/>
            <person name="Doerig C."/>
            <person name="Gruber A."/>
            <person name="Parkinson J."/>
            <person name="Shirley M."/>
            <person name="Wan K.L."/>
            <person name="Berriman M."/>
            <person name="Tomley F."/>
            <person name="Pain A."/>
        </authorList>
    </citation>
    <scope>NUCLEOTIDE SEQUENCE [LARGE SCALE GENOMIC DNA]</scope>
    <source>
        <strain evidence="1">Houghton</strain>
    </source>
</reference>
<sequence length="15" mass="1638">MSLPPWRSNASGPHT</sequence>
<protein>
    <submittedName>
        <fullName evidence="1">Uncharacterized protein</fullName>
    </submittedName>
</protein>
<gene>
    <name evidence="1" type="ORF">ETH_00000985</name>
</gene>
<reference evidence="1" key="2">
    <citation type="submission" date="2013-10" db="EMBL/GenBank/DDBJ databases">
        <authorList>
            <person name="Aslett M."/>
        </authorList>
    </citation>
    <scope>NUCLEOTIDE SEQUENCE [LARGE SCALE GENOMIC DNA]</scope>
    <source>
        <strain evidence="1">Houghton</strain>
    </source>
</reference>
<organism evidence="1 2">
    <name type="scientific">Eimeria tenella</name>
    <name type="common">Coccidian parasite</name>
    <dbReference type="NCBI Taxonomy" id="5802"/>
    <lineage>
        <taxon>Eukaryota</taxon>
        <taxon>Sar</taxon>
        <taxon>Alveolata</taxon>
        <taxon>Apicomplexa</taxon>
        <taxon>Conoidasida</taxon>
        <taxon>Coccidia</taxon>
        <taxon>Eucoccidiorida</taxon>
        <taxon>Eimeriorina</taxon>
        <taxon>Eimeriidae</taxon>
        <taxon>Eimeria</taxon>
    </lineage>
</organism>
<name>U6LBF6_EIMTE</name>